<organism evidence="1 2">
    <name type="scientific">Rhizophagus irregularis</name>
    <dbReference type="NCBI Taxonomy" id="588596"/>
    <lineage>
        <taxon>Eukaryota</taxon>
        <taxon>Fungi</taxon>
        <taxon>Fungi incertae sedis</taxon>
        <taxon>Mucoromycota</taxon>
        <taxon>Glomeromycotina</taxon>
        <taxon>Glomeromycetes</taxon>
        <taxon>Glomerales</taxon>
        <taxon>Glomeraceae</taxon>
        <taxon>Rhizophagus</taxon>
    </lineage>
</organism>
<accession>A0A915Z4R4</accession>
<reference evidence="1" key="1">
    <citation type="submission" date="2020-05" db="EMBL/GenBank/DDBJ databases">
        <authorList>
            <person name="Rincon C."/>
            <person name="Sanders R I."/>
            <person name="Robbins C."/>
            <person name="Chaturvedi A."/>
        </authorList>
    </citation>
    <scope>NUCLEOTIDE SEQUENCE</scope>
    <source>
        <strain evidence="1">CHB12</strain>
    </source>
</reference>
<comment type="caution">
    <text evidence="1">The sequence shown here is derived from an EMBL/GenBank/DDBJ whole genome shotgun (WGS) entry which is preliminary data.</text>
</comment>
<proteinExistence type="predicted"/>
<dbReference type="AlphaFoldDB" id="A0A915Z4R4"/>
<gene>
    <name evidence="1" type="ORF">CHRIB12_LOCUS8642</name>
</gene>
<dbReference type="Proteomes" id="UP000684084">
    <property type="component" value="Unassembled WGS sequence"/>
</dbReference>
<dbReference type="EMBL" id="CAGKOT010000016">
    <property type="protein sequence ID" value="CAB5361345.1"/>
    <property type="molecule type" value="Genomic_DNA"/>
</dbReference>
<protein>
    <recommendedName>
        <fullName evidence="3">Serine-threonine/tyrosine-protein kinase catalytic domain-containing protein</fullName>
    </recommendedName>
</protein>
<sequence>MKQCWDSNSFNRPTITELEDKISEWINCIEANNALTQKQANISTIVQSHSQAYYTSCNITKILNTENSQKFMIN</sequence>
<evidence type="ECO:0000313" key="2">
    <source>
        <dbReference type="Proteomes" id="UP000684084"/>
    </source>
</evidence>
<evidence type="ECO:0008006" key="3">
    <source>
        <dbReference type="Google" id="ProtNLM"/>
    </source>
</evidence>
<evidence type="ECO:0000313" key="1">
    <source>
        <dbReference type="EMBL" id="CAB5361345.1"/>
    </source>
</evidence>
<dbReference type="OrthoDB" id="10276151at2759"/>
<name>A0A915Z4R4_9GLOM</name>